<evidence type="ECO:0000313" key="2">
    <source>
        <dbReference type="Proteomes" id="UP000596742"/>
    </source>
</evidence>
<gene>
    <name evidence="1" type="ORF">MGAL_10B062460</name>
</gene>
<dbReference type="Proteomes" id="UP000596742">
    <property type="component" value="Unassembled WGS sequence"/>
</dbReference>
<dbReference type="AlphaFoldDB" id="A0A8B6E8Q6"/>
<evidence type="ECO:0000313" key="1">
    <source>
        <dbReference type="EMBL" id="VDI30395.1"/>
    </source>
</evidence>
<sequence>MYFIYRAGDFSKSVTLKNNDGRINTICRFDELYYHCDPIPTFLVIHPNIKKEELLFKIKDFKGKDIDGAWSVSQGGKTFSTIVSLSNVIGFSQSTDVRMTGERNIAKVTVRCFSCRAPYGYNVEFLINGVSEDSLTLNYETGKCTHQLGECNPEVCSCNLSGNEFSRSFSLKNTSTTTNISCDMMFVDRITLTRFSKCATLIYDGTEFHKQELNDETKDSMISLLDVEQSFIVVHSPAVQFDVVFIYFDIDIERKWVTRVVDMLEKEHKIDCRLIVLDLSLDRQNENSFNFIKKNTKVVVTFSKKSGRTLPAIRYIEDISELVVVMVEKCSIPIVRKNMKCIDATKEEEMWMKQLIYAIHYKTDVKT</sequence>
<organism evidence="1 2">
    <name type="scientific">Mytilus galloprovincialis</name>
    <name type="common">Mediterranean mussel</name>
    <dbReference type="NCBI Taxonomy" id="29158"/>
    <lineage>
        <taxon>Eukaryota</taxon>
        <taxon>Metazoa</taxon>
        <taxon>Spiralia</taxon>
        <taxon>Lophotrochozoa</taxon>
        <taxon>Mollusca</taxon>
        <taxon>Bivalvia</taxon>
        <taxon>Autobranchia</taxon>
        <taxon>Pteriomorphia</taxon>
        <taxon>Mytilida</taxon>
        <taxon>Mytiloidea</taxon>
        <taxon>Mytilidae</taxon>
        <taxon>Mytilinae</taxon>
        <taxon>Mytilus</taxon>
    </lineage>
</organism>
<reference evidence="1" key="1">
    <citation type="submission" date="2018-11" db="EMBL/GenBank/DDBJ databases">
        <authorList>
            <person name="Alioto T."/>
            <person name="Alioto T."/>
        </authorList>
    </citation>
    <scope>NUCLEOTIDE SEQUENCE</scope>
</reference>
<comment type="caution">
    <text evidence="1">The sequence shown here is derived from an EMBL/GenBank/DDBJ whole genome shotgun (WGS) entry which is preliminary data.</text>
</comment>
<dbReference type="EMBL" id="UYJE01004682">
    <property type="protein sequence ID" value="VDI30395.1"/>
    <property type="molecule type" value="Genomic_DNA"/>
</dbReference>
<dbReference type="OrthoDB" id="10357600at2759"/>
<keyword evidence="2" id="KW-1185">Reference proteome</keyword>
<proteinExistence type="predicted"/>
<protein>
    <submittedName>
        <fullName evidence="1">Uncharacterized protein</fullName>
    </submittedName>
</protein>
<feature type="non-terminal residue" evidence="1">
    <location>
        <position position="1"/>
    </location>
</feature>
<accession>A0A8B6E8Q6</accession>
<name>A0A8B6E8Q6_MYTGA</name>